<sequence length="486" mass="55061">MPILDNFSFFRRPPSYFLVSFGILIGWALVLLLISDKISLIFTHIPFEYNEGWNAYLSERAVGLVPAPLYPDPHNSLIFNNYPPLSFYLVGWLGYAIGDMVWAGRILALSAWFGTVILIFRLILQTGGNRLGAHIGSLIFALYSSYFFHSYIAMNDPQWMAHFFMLLGLSAIIQKQTALRITTAATFFIIGGLIKHNLFALPLAVTGWLFIRDKKMALLWVTLGLAGIIISTIGFNALYHNHFMIVDILHHKRVITLRRIKKALGRLAIFLPLIIFSASFLKKNIHLAKTSPKGLLAIFASLSLLFGIFESLGEGVSYNAFFESLIAFSLIVGLLFSNRWTEKRPFLSSAVVAFLPVLATSAFCLPNIIGHQHRLYREKQQWDDVISYVKAIKSPVICDISEICYWAGKDYKLDFFNFYQAVKRGASLDPLNKAIVTPVPNSMIRITLANKNPTYSPLWKIIMSYPHRYKRISPHVEIIEITGQKK</sequence>
<feature type="transmembrane region" description="Helical" evidence="1">
    <location>
        <begin position="77"/>
        <end position="97"/>
    </location>
</feature>
<organism evidence="2 3">
    <name type="scientific">Zymomonas mobilis subsp. mobilis (strain ATCC 10988 / DSM 424 / LMG 404 / NCIMB 8938 / NRRL B-806 / ZM1)</name>
    <dbReference type="NCBI Taxonomy" id="555217"/>
    <lineage>
        <taxon>Bacteria</taxon>
        <taxon>Pseudomonadati</taxon>
        <taxon>Pseudomonadota</taxon>
        <taxon>Alphaproteobacteria</taxon>
        <taxon>Sphingomonadales</taxon>
        <taxon>Zymomonadaceae</taxon>
        <taxon>Zymomonas</taxon>
    </lineage>
</organism>
<proteinExistence type="predicted"/>
<dbReference type="EMBL" id="CP002850">
    <property type="protein sequence ID" value="AEH63181.1"/>
    <property type="molecule type" value="Genomic_DNA"/>
</dbReference>
<dbReference type="eggNOG" id="COG1287">
    <property type="taxonomic scope" value="Bacteria"/>
</dbReference>
<evidence type="ECO:0000256" key="1">
    <source>
        <dbReference type="SAM" id="Phobius"/>
    </source>
</evidence>
<name>A0A0H3G7R4_ZYMMA</name>
<keyword evidence="1" id="KW-0472">Membrane</keyword>
<gene>
    <name evidence="2" type="ordered locus">Zmob_1360</name>
</gene>
<feature type="transmembrane region" description="Helical" evidence="1">
    <location>
        <begin position="346"/>
        <end position="369"/>
    </location>
</feature>
<evidence type="ECO:0000313" key="2">
    <source>
        <dbReference type="EMBL" id="AEH63181.1"/>
    </source>
</evidence>
<feature type="transmembrane region" description="Helical" evidence="1">
    <location>
        <begin position="320"/>
        <end position="340"/>
    </location>
</feature>
<dbReference type="KEGG" id="zmm:Zmob_1360"/>
<keyword evidence="1" id="KW-1133">Transmembrane helix</keyword>
<accession>A0A0H3G7R4</accession>
<dbReference type="Proteomes" id="UP000001494">
    <property type="component" value="Chromosome"/>
</dbReference>
<evidence type="ECO:0008006" key="4">
    <source>
        <dbReference type="Google" id="ProtNLM"/>
    </source>
</evidence>
<evidence type="ECO:0000313" key="3">
    <source>
        <dbReference type="Proteomes" id="UP000001494"/>
    </source>
</evidence>
<feature type="transmembrane region" description="Helical" evidence="1">
    <location>
        <begin position="294"/>
        <end position="313"/>
    </location>
</feature>
<keyword evidence="1" id="KW-0812">Transmembrane</keyword>
<feature type="transmembrane region" description="Helical" evidence="1">
    <location>
        <begin position="185"/>
        <end position="211"/>
    </location>
</feature>
<dbReference type="OrthoDB" id="128991at2"/>
<dbReference type="AlphaFoldDB" id="A0A0H3G7R4"/>
<feature type="transmembrane region" description="Helical" evidence="1">
    <location>
        <begin position="158"/>
        <end position="173"/>
    </location>
</feature>
<dbReference type="HOGENOM" id="CLU_559945_0_0_5"/>
<feature type="transmembrane region" description="Helical" evidence="1">
    <location>
        <begin position="15"/>
        <end position="34"/>
    </location>
</feature>
<feature type="transmembrane region" description="Helical" evidence="1">
    <location>
        <begin position="217"/>
        <end position="239"/>
    </location>
</feature>
<protein>
    <recommendedName>
        <fullName evidence="4">Glycosyltransferase RgtA/B/C/D-like domain-containing protein</fullName>
    </recommendedName>
</protein>
<feature type="transmembrane region" description="Helical" evidence="1">
    <location>
        <begin position="131"/>
        <end position="152"/>
    </location>
</feature>
<feature type="transmembrane region" description="Helical" evidence="1">
    <location>
        <begin position="103"/>
        <end position="124"/>
    </location>
</feature>
<feature type="transmembrane region" description="Helical" evidence="1">
    <location>
        <begin position="263"/>
        <end position="282"/>
    </location>
</feature>
<reference evidence="2 3" key="1">
    <citation type="journal article" date="2011" name="J. Bacteriol.">
        <title>Genome sequence of the ethanol-producing Zymomonas mobilis subsp. mobilis lectotype strain ATCC 10988.</title>
        <authorList>
            <person name="Pappas K.M."/>
            <person name="Kouvelis V.N."/>
            <person name="Saunders E."/>
            <person name="Brettin T.S."/>
            <person name="Bruce D."/>
            <person name="Detter C."/>
            <person name="Balakireva M."/>
            <person name="Han C.S."/>
            <person name="Savvakis G."/>
            <person name="Kyrpides N.C."/>
            <person name="Typas M.A."/>
        </authorList>
    </citation>
    <scope>NUCLEOTIDE SEQUENCE [LARGE SCALE GENOMIC DNA]</scope>
    <source>
        <strain evidence="3">ATCC 10988 / DSM 424 / CCUG 17860 / LMG 404 / NCIMB 8938 / NRRL B-806 / ZM1</strain>
    </source>
</reference>